<gene>
    <name evidence="2" type="ORF">PQQ73_04675</name>
</gene>
<feature type="region of interest" description="Disordered" evidence="1">
    <location>
        <begin position="20"/>
        <end position="40"/>
    </location>
</feature>
<name>A0ABW9E9F8_9BURK</name>
<proteinExistence type="predicted"/>
<reference evidence="2 3" key="1">
    <citation type="journal article" date="2024" name="Chem. Sci.">
        <title>Discovery of megapolipeptins by genome mining of a Burkholderiales bacteria collection.</title>
        <authorList>
            <person name="Paulo B.S."/>
            <person name="Recchia M.J.J."/>
            <person name="Lee S."/>
            <person name="Fergusson C.H."/>
            <person name="Romanowski S.B."/>
            <person name="Hernandez A."/>
            <person name="Krull N."/>
            <person name="Liu D.Y."/>
            <person name="Cavanagh H."/>
            <person name="Bos A."/>
            <person name="Gray C.A."/>
            <person name="Murphy B.T."/>
            <person name="Linington R.G."/>
            <person name="Eustaquio A.S."/>
        </authorList>
    </citation>
    <scope>NUCLEOTIDE SEQUENCE [LARGE SCALE GENOMIC DNA]</scope>
    <source>
        <strain evidence="2 3">RL17-350-BIC-E</strain>
    </source>
</reference>
<dbReference type="Proteomes" id="UP001629392">
    <property type="component" value="Unassembled WGS sequence"/>
</dbReference>
<evidence type="ECO:0000313" key="2">
    <source>
        <dbReference type="EMBL" id="MFM0715618.1"/>
    </source>
</evidence>
<evidence type="ECO:0000256" key="1">
    <source>
        <dbReference type="SAM" id="MobiDB-lite"/>
    </source>
</evidence>
<evidence type="ECO:0000313" key="3">
    <source>
        <dbReference type="Proteomes" id="UP001629392"/>
    </source>
</evidence>
<accession>A0ABW9E9F8</accession>
<dbReference type="EMBL" id="JAQQCL010000002">
    <property type="protein sequence ID" value="MFM0715618.1"/>
    <property type="molecule type" value="Genomic_DNA"/>
</dbReference>
<protein>
    <submittedName>
        <fullName evidence="2">Uncharacterized protein</fullName>
    </submittedName>
</protein>
<organism evidence="2 3">
    <name type="scientific">Paraburkholderia strydomiana</name>
    <dbReference type="NCBI Taxonomy" id="1245417"/>
    <lineage>
        <taxon>Bacteria</taxon>
        <taxon>Pseudomonadati</taxon>
        <taxon>Pseudomonadota</taxon>
        <taxon>Betaproteobacteria</taxon>
        <taxon>Burkholderiales</taxon>
        <taxon>Burkholderiaceae</taxon>
        <taxon>Paraburkholderia</taxon>
    </lineage>
</organism>
<sequence>MLDHGYERLRDTVKLTDVLSENFDDRPEGTNGRSTSEAAIDKLFGPMAALGPTGAKRIA</sequence>
<comment type="caution">
    <text evidence="2">The sequence shown here is derived from an EMBL/GenBank/DDBJ whole genome shotgun (WGS) entry which is preliminary data.</text>
</comment>
<keyword evidence="3" id="KW-1185">Reference proteome</keyword>
<dbReference type="RefSeq" id="WP_408141250.1">
    <property type="nucleotide sequence ID" value="NZ_JAQQCJ010000002.1"/>
</dbReference>